<dbReference type="EMBL" id="BORJ01000001">
    <property type="protein sequence ID" value="GIN94398.1"/>
    <property type="molecule type" value="Genomic_DNA"/>
</dbReference>
<evidence type="ECO:0000313" key="2">
    <source>
        <dbReference type="Proteomes" id="UP000680670"/>
    </source>
</evidence>
<evidence type="ECO:0000313" key="1">
    <source>
        <dbReference type="EMBL" id="GIN94398.1"/>
    </source>
</evidence>
<protein>
    <submittedName>
        <fullName evidence="1">Uncharacterized protein</fullName>
    </submittedName>
</protein>
<dbReference type="Proteomes" id="UP000680670">
    <property type="component" value="Unassembled WGS sequence"/>
</dbReference>
<reference evidence="1 2" key="1">
    <citation type="submission" date="2021-03" db="EMBL/GenBank/DDBJ databases">
        <title>Antimicrobial resistance genes in bacteria isolated from Japanese honey, and their potential for conferring macrolide and lincosamide resistance in the American foulbrood pathogen Paenibacillus larvae.</title>
        <authorList>
            <person name="Okamoto M."/>
            <person name="Kumagai M."/>
            <person name="Kanamori H."/>
            <person name="Takamatsu D."/>
        </authorList>
    </citation>
    <scope>NUCLEOTIDE SEQUENCE [LARGE SCALE GENOMIC DNA]</scope>
    <source>
        <strain evidence="1 2">J6TS1</strain>
    </source>
</reference>
<proteinExistence type="predicted"/>
<comment type="caution">
    <text evidence="1">The sequence shown here is derived from an EMBL/GenBank/DDBJ whole genome shotgun (WGS) entry which is preliminary data.</text>
</comment>
<name>A0ABQ4KQT6_SIMTE</name>
<gene>
    <name evidence="1" type="ORF">J6TS1_02680</name>
</gene>
<sequence>MERSFSLVFIQKKEINGIKSGNPTELWHGENKLKLVRISSDKGLRQYQTKRKRLEPYWIQPEFVLILDVRISLFLLSTFSLSGTNLVTVGGKQSYMGTD</sequence>
<organism evidence="1 2">
    <name type="scientific">Siminovitchia terrae</name>
    <name type="common">Bacillus terrae</name>
    <dbReference type="NCBI Taxonomy" id="1914933"/>
    <lineage>
        <taxon>Bacteria</taxon>
        <taxon>Bacillati</taxon>
        <taxon>Bacillota</taxon>
        <taxon>Bacilli</taxon>
        <taxon>Bacillales</taxon>
        <taxon>Bacillaceae</taxon>
        <taxon>Siminovitchia</taxon>
    </lineage>
</organism>
<accession>A0ABQ4KQT6</accession>
<keyword evidence="2" id="KW-1185">Reference proteome</keyword>